<name>A0A1J4MLK6_9CRYT</name>
<dbReference type="OrthoDB" id="342760at2759"/>
<sequence>MQSLGISFSCSIGSPLHLCNFNLIIHHNLLHGLKVSRLEINISQITFKIISWRLLIFLRDIDCIIYSVISKPKNSISINIMSSHTSETEFELKTLKTESYDETGQFLSTYKPVSPLNLTDETVTISSGGTLRRLSLIAMVQVVSRVINIKIQNMNTCHYFSECICNNINNFKEGRCEICKKDINFGISIKSNINVINVYPKAYLGGIIVNLNTLNVTINIDPILETSTYNRCSINSNSTLVNYFLIQSNKDKPKGNLFPPIIKIPLKSEFLFKFMHSMSGSDIHVCTMTFANFQSEESQICLVLDILCELVKIQNYICESNLSSNIKFDVRNLNNKTNDDILDTNTETSLILQYRVNKQKIIMCDMSRTSCGSELLLDKLELVVKLENNRRKSQYCKLQTHCNTIIANSLIARYICNESVILENIKEYLVEDDKTLQDYKIHFFRILYAKNLSSVIDINRYPYCCSIYNTVEKLWGIWRENGFYQSLNLFLLFVRFRKYLSILSKQEINLKTNDLSFSNEDYNLNERKYLKMELDSGKSSLINSMATREFPVNSPEDLENIRKNSSVTFHLEIAQIAIQTIDILSLNELIPKNKKCKQCYEELFGPAITTCWDEDLINKFDDNEKDNAEVESKDSFKYIIAYGRSLQINNSSFTRCISINVKNILYYSAKTFRDAESLSFKLLTLKQLNIWQYGGFESRIMNLGIEKKFQFEEKTEISDIYNYSVIKMKSMTINYPWNTHTIGFKVVETTGELSPLLLPFLMHITLCFSIDYVAYKQSTVLLTYYYNKIYPEIPLFQNKVSKQDLLETLESLFINKTSDQIALNKIVNWKLNLNLAPSSGKRTTWIFLMENITIRICPELTFNANYLSFKRGNEFGNFDINIQNSRLKYQYINFCLPIAEASKIHLRLDIPYKGRFAYIPACLVRQLRRLLNLSDNGDIFLAAIFGDGNNLKERFDRISSGVIYFKPKRFLIEIEDTNLNPIINLIDIEKWPKMNFQIFHRLNVLYNQLFYPAPLLRLYRILSNRKEFSPLYSCVSFFEINITNFKLILFICPIRDISLDIPPNQDYQYKTLQNLKSCNYYSWDDLNIQKYNFGIFKDKIVYKLGESNNYNNIQKDDIMSFIYCPILKISSNQLKIKINVHPTDKTSKCNQVECFDLIHALINKSNKEFVKLKQKVPVYIQSQILDLGIQVYKPMVFHRSNSMSTCLLSIQIPHHLVVDIKSTKFCSCSPLESKKSKYNRYCNFNSKSFGDKKIKSIGSEYTVENDLIVQRNCFKRLNISILCKSRINLTLSSTNPTSILASYLSRLIFITDSDYKVPYLISRQNKNSQYTKGFSNSACNDGCTSNSVTVETKVHLSLCDCASLIILPNSDLYYIKRMEPAICLTIPDLRCSFKYSSIRNINEKIQVSKYKSEVLNDFNNNELIEFNLQFVEGVFISIVSNLYNSLTVEYKHMNKNILMDISGLSVIGSITNRDKLEFNINIYSIDYPCLLYDYRIPELLYNNGDICDCNYENIQNFGYAKQFPDENIRINIRREWYKHNAPLLFNFDNEGFYKLFGIIDMFLNCSQQKDRISSCIKCSKLYYINNVNTPINLRPVKDTDSYDRTLFWDFSLSSIKNLYIKFSVNNAYTRLGIFCLIINRINFNWIYSTQDIETTNKEGNSTNTKYTDHKSIEIKELLLAADANPYKLSSKDTKTINTLNRTSKIHPFIEDMMYGIKGECGDLNRTSKWDSIINITILLRVSNILIESQQYCKLAISICSSRIPICNSNILYLYFMSEFVSLVLDLATKSSMGKETSPRADFLYQIKQWKILIQLDDVRINFYSLPTIQNNQFSTRLSNTSVFPNPAKPNEINRSLLSIVEDIIFANPWLNTIAIYDIEELNQLNSNIIQIYDNEESICADCIDNYNKMLITSSKIDLLSLNLMKLSLDNVIGWVIEADKKRFCNIRTYEKIDRIIYKLRNISSLNIISVPFSFILSCDLVNSFDILDNSAKCLDIISSYDKSSSIYSHDTFVIYQVLCTIPSINLECKTESESLDTNSISIKLTGKLWPISLYTLTPGFNHLQWISPPSKYGKINDTNNFNSIIHFAESAPVYMSTKLYYPLAGTTTIRCYMENLQFFGDSSILLTISEILSSITNFGEYKKVKDIKSISKMSNLNPYLDHQLNTTPYNLDLLPNFRRKLSTKISLRSLLTIYTVYYKCFPLLASILSNSSMSRKDKIEVILSRICSNSYAIDENLFELNNLSSLQSRISSINSKNLESVLREEIDTFIFKNPLYYSIIDNLSVNGVNSNINNLNTQENTTKSEDCTVCGGLLNNNYKDVDTSSILTDVLNNNIYSEYSNFKVPNQIRLEFGIGEFKAELLNSKGIVFSKLTATELNAVIASNSSPSNSAVIEFDISSFLLEANKDFFSEYKNDPTSRDIKTSNTLGTNKVDLIDNINKANEYSMKDTGEHPMTFVSVVTPLNIEGHTSFGQSYLLSIRACARKITLWGATNINIMESIIAKVNPIKVNITQNLVVAYYDFFFPSNKIDKLYDSLIYIRDLKSSETIASNIVPNSGETTPLSSSSNTANIPELTINNHINNITPFCSVEPNNSFVLNNAVDITFSNSGQSLPKNILYFHYMRISSILVEITYRGAVTLNEVLLELGSFTQRGKARSFKQMVDKYMSHLRRQATRPVISYTFKQLRHSLLPKQFKSLRRNNNRNTNFKHSTSGITKPHLEDLKFRLLFGPRN</sequence>
<reference evidence="1 2" key="1">
    <citation type="submission" date="2016-10" db="EMBL/GenBank/DDBJ databases">
        <title>Reductive evolution of mitochondrial metabolism and differential evolution of invasion-related proteins in Cryptosporidium.</title>
        <authorList>
            <person name="Liu S."/>
            <person name="Roellig D.M."/>
            <person name="Guo Y."/>
            <person name="Li N."/>
            <person name="Frace M.A."/>
            <person name="Tang K."/>
            <person name="Zhang L."/>
            <person name="Feng Y."/>
            <person name="Xiao L."/>
        </authorList>
    </citation>
    <scope>NUCLEOTIDE SEQUENCE [LARGE SCALE GENOMIC DNA]</scope>
    <source>
        <strain evidence="1">30847</strain>
    </source>
</reference>
<dbReference type="RefSeq" id="XP_067067399.1">
    <property type="nucleotide sequence ID" value="XM_067210639.1"/>
</dbReference>
<keyword evidence="2" id="KW-1185">Reference proteome</keyword>
<accession>A0A1J4MLK6</accession>
<dbReference type="Proteomes" id="UP000186804">
    <property type="component" value="Unassembled WGS sequence"/>
</dbReference>
<comment type="caution">
    <text evidence="1">The sequence shown here is derived from an EMBL/GenBank/DDBJ whole genome shotgun (WGS) entry which is preliminary data.</text>
</comment>
<dbReference type="EMBL" id="LRBS01000090">
    <property type="protein sequence ID" value="OII75129.1"/>
    <property type="molecule type" value="Genomic_DNA"/>
</dbReference>
<organism evidence="1 2">
    <name type="scientific">Cryptosporidium andersoni</name>
    <dbReference type="NCBI Taxonomy" id="117008"/>
    <lineage>
        <taxon>Eukaryota</taxon>
        <taxon>Sar</taxon>
        <taxon>Alveolata</taxon>
        <taxon>Apicomplexa</taxon>
        <taxon>Conoidasida</taxon>
        <taxon>Coccidia</taxon>
        <taxon>Eucoccidiorida</taxon>
        <taxon>Eimeriorina</taxon>
        <taxon>Cryptosporidiidae</taxon>
        <taxon>Cryptosporidium</taxon>
    </lineage>
</organism>
<evidence type="ECO:0000313" key="1">
    <source>
        <dbReference type="EMBL" id="OII75129.1"/>
    </source>
</evidence>
<gene>
    <name evidence="1" type="ORF">cand_003950</name>
</gene>
<protein>
    <submittedName>
        <fullName evidence="1">Uncharacterized protein</fullName>
    </submittedName>
</protein>
<proteinExistence type="predicted"/>
<dbReference type="VEuPathDB" id="CryptoDB:cand_003950"/>
<dbReference type="GeneID" id="92364580"/>
<evidence type="ECO:0000313" key="2">
    <source>
        <dbReference type="Proteomes" id="UP000186804"/>
    </source>
</evidence>